<accession>A0A1Y2H892</accession>
<dbReference type="SMART" id="SM00220">
    <property type="entry name" value="S_TKc"/>
    <property type="match status" value="1"/>
</dbReference>
<dbReference type="PROSITE" id="PS50011">
    <property type="entry name" value="PROTEIN_KINASE_DOM"/>
    <property type="match status" value="1"/>
</dbReference>
<evidence type="ECO:0000256" key="4">
    <source>
        <dbReference type="RuleBase" id="RU000304"/>
    </source>
</evidence>
<dbReference type="PANTHER" id="PTHR24347">
    <property type="entry name" value="SERINE/THREONINE-PROTEIN KINASE"/>
    <property type="match status" value="1"/>
</dbReference>
<dbReference type="GO" id="GO:0005524">
    <property type="term" value="F:ATP binding"/>
    <property type="evidence" value="ECO:0007669"/>
    <property type="project" value="UniProtKB-UniRule"/>
</dbReference>
<dbReference type="STRING" id="765915.A0A1Y2H892"/>
<keyword evidence="7" id="KW-0418">Kinase</keyword>
<sequence>MTNHKHFELVHIIGTHGVLKAYHFGKIIGSGSFGTVFEVEHLATGEMFACKVIDQSAPDFDPVAYNEEICAMQTFDHENIMGFREEISTTYCDKGNYSFIFTELLDGGRLHDRIADEGALSEDECREFVRQLISGVSHMHEHGLAHRDLKPENIMLTQGNEPNMERIALIDFGFAIPRLEPIAFACGTQPYMAPELLDPQMLDGVDHRLADAWAVGATVYEMATGLLPLGNCWDKQAGDWETGKATKARIMATMLNLRSAPNLKSFSQEGRDLIACLLENDPRKRMTVSEARDHPWLNVPTSHTDQLATSARKSGPTASDILKTISLHSAEVQGTLVANEMAKLKATIDAGRKVDMEHCYCALCDALENPMYSAVADKIKFAFGEKLGVDTTRVVTAVSAPVPAPPLAKMSWNKQPATIKQLLTSRAFEVNGRLVLEGGDARESRKRKREGMDAGTVEGQGHGIGELETEHRDAKGSVKLGLAKKPKRARKPK</sequence>
<dbReference type="InterPro" id="IPR008271">
    <property type="entry name" value="Ser/Thr_kinase_AS"/>
</dbReference>
<feature type="region of interest" description="Disordered" evidence="5">
    <location>
        <begin position="440"/>
        <end position="493"/>
    </location>
</feature>
<dbReference type="InterPro" id="IPR017441">
    <property type="entry name" value="Protein_kinase_ATP_BS"/>
</dbReference>
<dbReference type="InterPro" id="IPR011009">
    <property type="entry name" value="Kinase-like_dom_sf"/>
</dbReference>
<evidence type="ECO:0000256" key="1">
    <source>
        <dbReference type="ARBA" id="ARBA00022741"/>
    </source>
</evidence>
<feature type="compositionally biased region" description="Basic residues" evidence="5">
    <location>
        <begin position="482"/>
        <end position="493"/>
    </location>
</feature>
<dbReference type="Pfam" id="PF00069">
    <property type="entry name" value="Pkinase"/>
    <property type="match status" value="1"/>
</dbReference>
<dbReference type="EMBL" id="MCFL01000076">
    <property type="protein sequence ID" value="ORZ30725.1"/>
    <property type="molecule type" value="Genomic_DNA"/>
</dbReference>
<dbReference type="InterPro" id="IPR000719">
    <property type="entry name" value="Prot_kinase_dom"/>
</dbReference>
<dbReference type="PROSITE" id="PS00108">
    <property type="entry name" value="PROTEIN_KINASE_ST"/>
    <property type="match status" value="1"/>
</dbReference>
<proteinExistence type="inferred from homology"/>
<feature type="binding site" evidence="3">
    <location>
        <position position="51"/>
    </location>
    <ligand>
        <name>ATP</name>
        <dbReference type="ChEBI" id="CHEBI:30616"/>
    </ligand>
</feature>
<dbReference type="SUPFAM" id="SSF56112">
    <property type="entry name" value="Protein kinase-like (PK-like)"/>
    <property type="match status" value="1"/>
</dbReference>
<keyword evidence="2 3" id="KW-0067">ATP-binding</keyword>
<dbReference type="GO" id="GO:0004674">
    <property type="term" value="F:protein serine/threonine kinase activity"/>
    <property type="evidence" value="ECO:0007669"/>
    <property type="project" value="UniProtKB-KW"/>
</dbReference>
<feature type="domain" description="Protein kinase" evidence="6">
    <location>
        <begin position="22"/>
        <end position="297"/>
    </location>
</feature>
<evidence type="ECO:0000259" key="6">
    <source>
        <dbReference type="PROSITE" id="PS50011"/>
    </source>
</evidence>
<keyword evidence="4" id="KW-0723">Serine/threonine-protein kinase</keyword>
<dbReference type="OrthoDB" id="10252171at2759"/>
<comment type="caution">
    <text evidence="7">The sequence shown here is derived from an EMBL/GenBank/DDBJ whole genome shotgun (WGS) entry which is preliminary data.</text>
</comment>
<name>A0A1Y2H892_9FUNG</name>
<keyword evidence="1 3" id="KW-0547">Nucleotide-binding</keyword>
<evidence type="ECO:0000256" key="3">
    <source>
        <dbReference type="PROSITE-ProRule" id="PRU10141"/>
    </source>
</evidence>
<gene>
    <name evidence="7" type="ORF">BCR44DRAFT_70614</name>
</gene>
<evidence type="ECO:0000256" key="5">
    <source>
        <dbReference type="SAM" id="MobiDB-lite"/>
    </source>
</evidence>
<evidence type="ECO:0000313" key="8">
    <source>
        <dbReference type="Proteomes" id="UP000193411"/>
    </source>
</evidence>
<protein>
    <submittedName>
        <fullName evidence="7">Kinase-like domain-containing protein</fullName>
    </submittedName>
</protein>
<dbReference type="FunFam" id="1.10.510.10:FF:000571">
    <property type="entry name" value="Maternal embryonic leucine zipper kinase"/>
    <property type="match status" value="1"/>
</dbReference>
<evidence type="ECO:0000313" key="7">
    <source>
        <dbReference type="EMBL" id="ORZ30725.1"/>
    </source>
</evidence>
<comment type="similarity">
    <text evidence="4">Belongs to the protein kinase superfamily.</text>
</comment>
<reference evidence="7 8" key="1">
    <citation type="submission" date="2016-07" db="EMBL/GenBank/DDBJ databases">
        <title>Pervasive Adenine N6-methylation of Active Genes in Fungi.</title>
        <authorList>
            <consortium name="DOE Joint Genome Institute"/>
            <person name="Mondo S.J."/>
            <person name="Dannebaum R.O."/>
            <person name="Kuo R.C."/>
            <person name="Labutti K."/>
            <person name="Haridas S."/>
            <person name="Kuo A."/>
            <person name="Salamov A."/>
            <person name="Ahrendt S.R."/>
            <person name="Lipzen A."/>
            <person name="Sullivan W."/>
            <person name="Andreopoulos W.B."/>
            <person name="Clum A."/>
            <person name="Lindquist E."/>
            <person name="Daum C."/>
            <person name="Ramamoorthy G.K."/>
            <person name="Gryganskyi A."/>
            <person name="Culley D."/>
            <person name="Magnuson J.K."/>
            <person name="James T.Y."/>
            <person name="O'Malley M.A."/>
            <person name="Stajich J.E."/>
            <person name="Spatafora J.W."/>
            <person name="Visel A."/>
            <person name="Grigoriev I.V."/>
        </authorList>
    </citation>
    <scope>NUCLEOTIDE SEQUENCE [LARGE SCALE GENOMIC DNA]</scope>
    <source>
        <strain evidence="7 8">PL171</strain>
    </source>
</reference>
<dbReference type="Proteomes" id="UP000193411">
    <property type="component" value="Unassembled WGS sequence"/>
</dbReference>
<dbReference type="Gene3D" id="1.10.510.10">
    <property type="entry name" value="Transferase(Phosphotransferase) domain 1"/>
    <property type="match status" value="1"/>
</dbReference>
<evidence type="ECO:0000256" key="2">
    <source>
        <dbReference type="ARBA" id="ARBA00022840"/>
    </source>
</evidence>
<organism evidence="7 8">
    <name type="scientific">Catenaria anguillulae PL171</name>
    <dbReference type="NCBI Taxonomy" id="765915"/>
    <lineage>
        <taxon>Eukaryota</taxon>
        <taxon>Fungi</taxon>
        <taxon>Fungi incertae sedis</taxon>
        <taxon>Blastocladiomycota</taxon>
        <taxon>Blastocladiomycetes</taxon>
        <taxon>Blastocladiales</taxon>
        <taxon>Catenariaceae</taxon>
        <taxon>Catenaria</taxon>
    </lineage>
</organism>
<dbReference type="PROSITE" id="PS00107">
    <property type="entry name" value="PROTEIN_KINASE_ATP"/>
    <property type="match status" value="1"/>
</dbReference>
<keyword evidence="7" id="KW-0808">Transferase</keyword>
<dbReference type="AlphaFoldDB" id="A0A1Y2H892"/>
<keyword evidence="8" id="KW-1185">Reference proteome</keyword>